<dbReference type="InterPro" id="IPR013783">
    <property type="entry name" value="Ig-like_fold"/>
</dbReference>
<sequence>MRTFNIYQRETLDQQPVRIATGLTVKNYSIDGLTKGKKYLFSVGAVKNGVEKIGNEKVILAGSAWSPLNLTNPPKIVIDSINAVADGGNLVSQLTDLSGNGYNFTQQNQTRKPSLSFDHTLQKNVVIFDGDDDVLVGPSALKSVFKNSNIIYSFFVVARTSLDTVFRNRSLIFISTNGSKARFVPQIGSSENSIMMNMIDFGSRRLDTDSFSNQSSNVQSTLDYQLLLFKVDYSSGTKKIYINGQVVSSESVATGNISNTDSNENICLAARQEATTGFERHSNIKFAEMIVGNRNISESEVDKVFGYLAHKYGLENKLPTNHPYKVLVPTI</sequence>
<reference evidence="1" key="1">
    <citation type="submission" date="2022-09" db="EMBL/GenBank/DDBJ databases">
        <title>Intensive care unit water sources are persistently colonized with multi-drug resistant bacteria and are the site of extensive horizontal gene transfer of antibiotic resistance genes.</title>
        <authorList>
            <person name="Diorio-Toth L."/>
        </authorList>
    </citation>
    <scope>NUCLEOTIDE SEQUENCE</scope>
    <source>
        <strain evidence="1">GD03920</strain>
    </source>
</reference>
<dbReference type="AlphaFoldDB" id="A0AA42MS66"/>
<dbReference type="RefSeq" id="WP_279669657.1">
    <property type="nucleotide sequence ID" value="NZ_JAOCBE010000001.1"/>
</dbReference>
<dbReference type="Proteomes" id="UP001159915">
    <property type="component" value="Unassembled WGS sequence"/>
</dbReference>
<organism evidence="1 2">
    <name type="scientific">Acinetobacter johnsonii</name>
    <dbReference type="NCBI Taxonomy" id="40214"/>
    <lineage>
        <taxon>Bacteria</taxon>
        <taxon>Pseudomonadati</taxon>
        <taxon>Pseudomonadota</taxon>
        <taxon>Gammaproteobacteria</taxon>
        <taxon>Moraxellales</taxon>
        <taxon>Moraxellaceae</taxon>
        <taxon>Acinetobacter</taxon>
    </lineage>
</organism>
<proteinExistence type="predicted"/>
<accession>A0AA42MS66</accession>
<protein>
    <submittedName>
        <fullName evidence="1">Uncharacterized protein</fullName>
    </submittedName>
</protein>
<gene>
    <name evidence="1" type="ORF">N5C10_02745</name>
</gene>
<dbReference type="SUPFAM" id="SSF49899">
    <property type="entry name" value="Concanavalin A-like lectins/glucanases"/>
    <property type="match status" value="1"/>
</dbReference>
<comment type="caution">
    <text evidence="1">The sequence shown here is derived from an EMBL/GenBank/DDBJ whole genome shotgun (WGS) entry which is preliminary data.</text>
</comment>
<evidence type="ECO:0000313" key="2">
    <source>
        <dbReference type="Proteomes" id="UP001159915"/>
    </source>
</evidence>
<dbReference type="InterPro" id="IPR013320">
    <property type="entry name" value="ConA-like_dom_sf"/>
</dbReference>
<dbReference type="Gene3D" id="2.60.120.200">
    <property type="match status" value="1"/>
</dbReference>
<dbReference type="Gene3D" id="2.60.40.10">
    <property type="entry name" value="Immunoglobulins"/>
    <property type="match status" value="1"/>
</dbReference>
<name>A0AA42MS66_ACIJO</name>
<dbReference type="EMBL" id="JAOCBE010000001">
    <property type="protein sequence ID" value="MDH0968234.1"/>
    <property type="molecule type" value="Genomic_DNA"/>
</dbReference>
<evidence type="ECO:0000313" key="1">
    <source>
        <dbReference type="EMBL" id="MDH0968234.1"/>
    </source>
</evidence>